<comment type="caution">
    <text evidence="1">The sequence shown here is derived from an EMBL/GenBank/DDBJ whole genome shotgun (WGS) entry which is preliminary data.</text>
</comment>
<protein>
    <submittedName>
        <fullName evidence="1">Uncharacterized protein</fullName>
    </submittedName>
</protein>
<accession>A0A8T0J992</accession>
<reference evidence="1" key="1">
    <citation type="submission" date="2020-06" db="EMBL/GenBank/DDBJ databases">
        <title>WGS assembly of Ceratodon purpureus strain R40.</title>
        <authorList>
            <person name="Carey S.B."/>
            <person name="Jenkins J."/>
            <person name="Shu S."/>
            <person name="Lovell J.T."/>
            <person name="Sreedasyam A."/>
            <person name="Maumus F."/>
            <person name="Tiley G.P."/>
            <person name="Fernandez-Pozo N."/>
            <person name="Barry K."/>
            <person name="Chen C."/>
            <person name="Wang M."/>
            <person name="Lipzen A."/>
            <person name="Daum C."/>
            <person name="Saski C.A."/>
            <person name="Payton A.C."/>
            <person name="Mcbreen J.C."/>
            <person name="Conrad R.E."/>
            <person name="Kollar L.M."/>
            <person name="Olsson S."/>
            <person name="Huttunen S."/>
            <person name="Landis J.B."/>
            <person name="Wickett N.J."/>
            <person name="Johnson M.G."/>
            <person name="Rensing S.A."/>
            <person name="Grimwood J."/>
            <person name="Schmutz J."/>
            <person name="Mcdaniel S.F."/>
        </authorList>
    </citation>
    <scope>NUCLEOTIDE SEQUENCE</scope>
    <source>
        <strain evidence="1">R40</strain>
    </source>
</reference>
<dbReference type="Pfam" id="PF04749">
    <property type="entry name" value="PLAC8"/>
    <property type="match status" value="1"/>
</dbReference>
<gene>
    <name evidence="1" type="ORF">KC19_1G204200</name>
</gene>
<dbReference type="Proteomes" id="UP000822688">
    <property type="component" value="Chromosome 1"/>
</dbReference>
<dbReference type="PANTHER" id="PTHR15907">
    <property type="entry name" value="DUF614 FAMILY PROTEIN-RELATED"/>
    <property type="match status" value="1"/>
</dbReference>
<keyword evidence="2" id="KW-1185">Reference proteome</keyword>
<proteinExistence type="predicted"/>
<dbReference type="NCBIfam" id="TIGR01571">
    <property type="entry name" value="A_thal_Cys_rich"/>
    <property type="match status" value="1"/>
</dbReference>
<dbReference type="AlphaFoldDB" id="A0A8T0J992"/>
<dbReference type="EMBL" id="CM026421">
    <property type="protein sequence ID" value="KAG0591816.1"/>
    <property type="molecule type" value="Genomic_DNA"/>
</dbReference>
<name>A0A8T0J992_CERPU</name>
<evidence type="ECO:0000313" key="2">
    <source>
        <dbReference type="Proteomes" id="UP000822688"/>
    </source>
</evidence>
<sequence>MSNPESSPVVSLGGKTGVTISAPASRLATPPALLPSAPQPWSTSIFACYKDIGSCCWTMFCPAATFGTLANALDNKKGTKANCCTYFLRQFCCATASLSSKYRARIREKYNLMEKPLSDFATHCFLPQCALCQEYRELKRFKVELGSKAPPSQSMKK</sequence>
<organism evidence="1 2">
    <name type="scientific">Ceratodon purpureus</name>
    <name type="common">Fire moss</name>
    <name type="synonym">Dicranum purpureum</name>
    <dbReference type="NCBI Taxonomy" id="3225"/>
    <lineage>
        <taxon>Eukaryota</taxon>
        <taxon>Viridiplantae</taxon>
        <taxon>Streptophyta</taxon>
        <taxon>Embryophyta</taxon>
        <taxon>Bryophyta</taxon>
        <taxon>Bryophytina</taxon>
        <taxon>Bryopsida</taxon>
        <taxon>Dicranidae</taxon>
        <taxon>Pseudoditrichales</taxon>
        <taxon>Ditrichaceae</taxon>
        <taxon>Ceratodon</taxon>
    </lineage>
</organism>
<evidence type="ECO:0000313" key="1">
    <source>
        <dbReference type="EMBL" id="KAG0591816.1"/>
    </source>
</evidence>
<dbReference type="InterPro" id="IPR006461">
    <property type="entry name" value="PLAC_motif_containing"/>
</dbReference>